<dbReference type="GO" id="GO:0006281">
    <property type="term" value="P:DNA repair"/>
    <property type="evidence" value="ECO:0007669"/>
    <property type="project" value="TreeGrafter"/>
</dbReference>
<dbReference type="GO" id="GO:0005829">
    <property type="term" value="C:cytosol"/>
    <property type="evidence" value="ECO:0007669"/>
    <property type="project" value="TreeGrafter"/>
</dbReference>
<protein>
    <recommendedName>
        <fullName evidence="5">Hydrolase</fullName>
    </recommendedName>
</protein>
<reference evidence="3 4" key="1">
    <citation type="submission" date="2019-07" db="EMBL/GenBank/DDBJ databases">
        <title>Whole genome shotgun sequence of Oceanobacillus sojae NBRC 105379.</title>
        <authorList>
            <person name="Hosoyama A."/>
            <person name="Uohara A."/>
            <person name="Ohji S."/>
            <person name="Ichikawa N."/>
        </authorList>
    </citation>
    <scope>NUCLEOTIDE SEQUENCE [LARGE SCALE GENOMIC DNA]</scope>
    <source>
        <strain evidence="3 4">NBRC 105379</strain>
    </source>
</reference>
<keyword evidence="2" id="KW-0460">Magnesium</keyword>
<evidence type="ECO:0000313" key="3">
    <source>
        <dbReference type="EMBL" id="GEN89243.1"/>
    </source>
</evidence>
<organism evidence="3 4">
    <name type="scientific">Oceanobacillus sojae</name>
    <dbReference type="NCBI Taxonomy" id="582851"/>
    <lineage>
        <taxon>Bacteria</taxon>
        <taxon>Bacillati</taxon>
        <taxon>Bacillota</taxon>
        <taxon>Bacilli</taxon>
        <taxon>Bacillales</taxon>
        <taxon>Bacillaceae</taxon>
        <taxon>Oceanobacillus</taxon>
    </lineage>
</organism>
<dbReference type="Gene3D" id="3.40.50.1000">
    <property type="entry name" value="HAD superfamily/HAD-like"/>
    <property type="match status" value="1"/>
</dbReference>
<dbReference type="InterPro" id="IPR050155">
    <property type="entry name" value="HAD-like_hydrolase_sf"/>
</dbReference>
<name>A0A511ZP62_9BACI</name>
<dbReference type="PANTHER" id="PTHR43434:SF1">
    <property type="entry name" value="PHOSPHOGLYCOLATE PHOSPHATASE"/>
    <property type="match status" value="1"/>
</dbReference>
<comment type="caution">
    <text evidence="3">The sequence shown here is derived from an EMBL/GenBank/DDBJ whole genome shotgun (WGS) entry which is preliminary data.</text>
</comment>
<dbReference type="EMBL" id="BJYM01000020">
    <property type="protein sequence ID" value="GEN89243.1"/>
    <property type="molecule type" value="Genomic_DNA"/>
</dbReference>
<evidence type="ECO:0000256" key="2">
    <source>
        <dbReference type="ARBA" id="ARBA00022842"/>
    </source>
</evidence>
<dbReference type="Pfam" id="PF00702">
    <property type="entry name" value="Hydrolase"/>
    <property type="match status" value="1"/>
</dbReference>
<keyword evidence="4" id="KW-1185">Reference proteome</keyword>
<evidence type="ECO:0000256" key="1">
    <source>
        <dbReference type="ARBA" id="ARBA00022801"/>
    </source>
</evidence>
<evidence type="ECO:0000313" key="4">
    <source>
        <dbReference type="Proteomes" id="UP000321558"/>
    </source>
</evidence>
<dbReference type="InterPro" id="IPR036412">
    <property type="entry name" value="HAD-like_sf"/>
</dbReference>
<keyword evidence="1" id="KW-0378">Hydrolase</keyword>
<sequence>MLEDYKLVIFDLDGTLYEGTEHFDYYAKLLQEKVTPALRDEYLQEYEAMKAGKHLVSIGKIYDVARDLILTIDSLAFEVSAAYRWSGEKLSETETREFYPGPQQFDFNHLVAIGDGWWLPFASAKHYGVKEHYSSYLATKEFIVSDDFTIEKLQGLRTYLLQLKEKTQIVLMTNSDREDVTRLLNELDLTNVFDHIITSAKKPAYTKKLMEHLIEQYKIEPVEAVSVGDNFINEIAPALSLGMDAVYIQPHGHDEEVKGLTVIDSLTDFIKEK</sequence>
<accession>A0A511ZP62</accession>
<dbReference type="PANTHER" id="PTHR43434">
    <property type="entry name" value="PHOSPHOGLYCOLATE PHOSPHATASE"/>
    <property type="match status" value="1"/>
</dbReference>
<dbReference type="STRING" id="582851.GCA_900162665_03693"/>
<proteinExistence type="predicted"/>
<dbReference type="GO" id="GO:0008967">
    <property type="term" value="F:phosphoglycolate phosphatase activity"/>
    <property type="evidence" value="ECO:0007669"/>
    <property type="project" value="TreeGrafter"/>
</dbReference>
<dbReference type="RefSeq" id="WP_147212154.1">
    <property type="nucleotide sequence ID" value="NZ_BJYM01000020.1"/>
</dbReference>
<dbReference type="Proteomes" id="UP000321558">
    <property type="component" value="Unassembled WGS sequence"/>
</dbReference>
<dbReference type="OrthoDB" id="2081981at2"/>
<evidence type="ECO:0008006" key="5">
    <source>
        <dbReference type="Google" id="ProtNLM"/>
    </source>
</evidence>
<dbReference type="InterPro" id="IPR023214">
    <property type="entry name" value="HAD_sf"/>
</dbReference>
<dbReference type="AlphaFoldDB" id="A0A511ZP62"/>
<dbReference type="SUPFAM" id="SSF56784">
    <property type="entry name" value="HAD-like"/>
    <property type="match status" value="1"/>
</dbReference>
<gene>
    <name evidence="3" type="ORF">OSO01_39820</name>
</gene>